<feature type="compositionally biased region" description="Basic and acidic residues" evidence="1">
    <location>
        <begin position="30"/>
        <end position="40"/>
    </location>
</feature>
<feature type="region of interest" description="Disordered" evidence="1">
    <location>
        <begin position="266"/>
        <end position="287"/>
    </location>
</feature>
<name>A0A4Y3KVX5_9CELL</name>
<feature type="compositionally biased region" description="Low complexity" evidence="1">
    <location>
        <begin position="126"/>
        <end position="146"/>
    </location>
</feature>
<reference evidence="2" key="1">
    <citation type="submission" date="2019-06" db="EMBL/GenBank/DDBJ databases">
        <title>Whole genome shotgun sequence of Cellulomonas cellasea NBRC 3753.</title>
        <authorList>
            <person name="Hosoyama A."/>
            <person name="Uohara A."/>
            <person name="Ohji S."/>
            <person name="Ichikawa N."/>
        </authorList>
    </citation>
    <scope>NUCLEOTIDE SEQUENCE [LARGE SCALE GENOMIC DNA]</scope>
    <source>
        <strain evidence="2">NBRC 3753</strain>
    </source>
</reference>
<feature type="region of interest" description="Disordered" evidence="1">
    <location>
        <begin position="1"/>
        <end position="50"/>
    </location>
</feature>
<evidence type="ECO:0000313" key="3">
    <source>
        <dbReference type="Proteomes" id="UP000317046"/>
    </source>
</evidence>
<evidence type="ECO:0000313" key="2">
    <source>
        <dbReference type="EMBL" id="GEA88621.1"/>
    </source>
</evidence>
<dbReference type="InterPro" id="IPR045596">
    <property type="entry name" value="DUF6459"/>
</dbReference>
<proteinExistence type="predicted"/>
<feature type="compositionally biased region" description="Basic and acidic residues" evidence="1">
    <location>
        <begin position="271"/>
        <end position="280"/>
    </location>
</feature>
<sequence length="393" mass="39770">MSVLLVPSAAQATADLPDLGHSGAPSRRPAHTERVPRSEGRLPSPLATAHAKEPHMTTLELNRVAGHASSGVAAHVACSGTDGSAVPTGRPGERASRAPGSTTGEVPCGSAPAGDATRPGSDRDSASASASGSGSSSSSSSSSSSGSGSGSGTGTGTGTGTGSGSGSGSGYDSDSSRAASARRPVGGTTAPSPAADRRRAPDARDPTQAPPSRVLHPGPVAPASRTLEARLVPTLPPAARPAPSTGPGHTRPPTLEQRLLARRRATLAAERAARAAEPPRETAPMPDPTPVCCALALAATEALRGTRSVAQLARWVSPQVFEQLAGRTALTVRVLGRTAATRRPEILRVRVCRLGEHIAEAAVVVDDGTRVRAIALRLEMWRGAWRAVAFEIG</sequence>
<feature type="compositionally biased region" description="Gly residues" evidence="1">
    <location>
        <begin position="147"/>
        <end position="169"/>
    </location>
</feature>
<dbReference type="AlphaFoldDB" id="A0A4Y3KVX5"/>
<evidence type="ECO:0000256" key="1">
    <source>
        <dbReference type="SAM" id="MobiDB-lite"/>
    </source>
</evidence>
<comment type="caution">
    <text evidence="2">The sequence shown here is derived from an EMBL/GenBank/DDBJ whole genome shotgun (WGS) entry which is preliminary data.</text>
</comment>
<dbReference type="EMBL" id="BJLR01000022">
    <property type="protein sequence ID" value="GEA88621.1"/>
    <property type="molecule type" value="Genomic_DNA"/>
</dbReference>
<protein>
    <submittedName>
        <fullName evidence="2">Uncharacterized protein</fullName>
    </submittedName>
</protein>
<keyword evidence="3" id="KW-1185">Reference proteome</keyword>
<dbReference type="Pfam" id="PF20060">
    <property type="entry name" value="DUF6459"/>
    <property type="match status" value="1"/>
</dbReference>
<feature type="compositionally biased region" description="Basic and acidic residues" evidence="1">
    <location>
        <begin position="195"/>
        <end position="205"/>
    </location>
</feature>
<dbReference type="Proteomes" id="UP000317046">
    <property type="component" value="Unassembled WGS sequence"/>
</dbReference>
<organism evidence="2 3">
    <name type="scientific">Cellulomonas cellasea</name>
    <dbReference type="NCBI Taxonomy" id="43670"/>
    <lineage>
        <taxon>Bacteria</taxon>
        <taxon>Bacillati</taxon>
        <taxon>Actinomycetota</taxon>
        <taxon>Actinomycetes</taxon>
        <taxon>Micrococcales</taxon>
        <taxon>Cellulomonadaceae</taxon>
        <taxon>Cellulomonas</taxon>
    </lineage>
</organism>
<feature type="region of interest" description="Disordered" evidence="1">
    <location>
        <begin position="78"/>
        <end position="220"/>
    </location>
</feature>
<gene>
    <name evidence="2" type="ORF">CCE01nite_25700</name>
</gene>
<feature type="compositionally biased region" description="Low complexity" evidence="1">
    <location>
        <begin position="170"/>
        <end position="194"/>
    </location>
</feature>
<accession>A0A4Y3KVX5</accession>